<proteinExistence type="inferred from homology"/>
<dbReference type="InterPro" id="IPR036390">
    <property type="entry name" value="WH_DNA-bd_sf"/>
</dbReference>
<dbReference type="GO" id="GO:0003677">
    <property type="term" value="F:DNA binding"/>
    <property type="evidence" value="ECO:0007669"/>
    <property type="project" value="UniProtKB-KW"/>
</dbReference>
<dbReference type="EMBL" id="CADCTC010000293">
    <property type="protein sequence ID" value="CAA9300599.1"/>
    <property type="molecule type" value="Genomic_DNA"/>
</dbReference>
<sequence length="298" mass="31516">MDLGQLEAFVAICRSGSFHAAARALHLSQPAITSRIRALEYAAGADLLIRKRGHVAPTDAGRALLPHARAALDAVAEAHRAVGGARESGTVRLAVSVNAGAYLLPELLRSFWARHTLIEVDVRVCPAAEVASRVLDGEAQIGLTRPAPEQSGLVLHRFPDDPVRLVVPPDHPFASHPSVTSAEVAAEQRLIVSSDKAYWEDLRAQFARAGAAVHPVLDAGLLEVSKQLVTAGIGVAFLPELLVREELRTGRLVAVPVADLELPVVSAAILRAEGRDLPAPAAALWEVATGDEVTLLVA</sequence>
<evidence type="ECO:0000256" key="2">
    <source>
        <dbReference type="ARBA" id="ARBA00023015"/>
    </source>
</evidence>
<dbReference type="PANTHER" id="PTHR30419">
    <property type="entry name" value="HTH-TYPE TRANSCRIPTIONAL REGULATOR YBHD"/>
    <property type="match status" value="1"/>
</dbReference>
<dbReference type="SUPFAM" id="SSF46785">
    <property type="entry name" value="Winged helix' DNA-binding domain"/>
    <property type="match status" value="1"/>
</dbReference>
<dbReference type="InterPro" id="IPR050950">
    <property type="entry name" value="HTH-type_LysR_regulators"/>
</dbReference>
<evidence type="ECO:0000256" key="4">
    <source>
        <dbReference type="ARBA" id="ARBA00023163"/>
    </source>
</evidence>
<dbReference type="InterPro" id="IPR000847">
    <property type="entry name" value="LysR_HTH_N"/>
</dbReference>
<evidence type="ECO:0000256" key="3">
    <source>
        <dbReference type="ARBA" id="ARBA00023125"/>
    </source>
</evidence>
<dbReference type="PROSITE" id="PS50931">
    <property type="entry name" value="HTH_LYSR"/>
    <property type="match status" value="1"/>
</dbReference>
<dbReference type="Gene3D" id="1.10.10.10">
    <property type="entry name" value="Winged helix-like DNA-binding domain superfamily/Winged helix DNA-binding domain"/>
    <property type="match status" value="1"/>
</dbReference>
<dbReference type="GO" id="GO:0005829">
    <property type="term" value="C:cytosol"/>
    <property type="evidence" value="ECO:0007669"/>
    <property type="project" value="TreeGrafter"/>
</dbReference>
<dbReference type="Pfam" id="PF03466">
    <property type="entry name" value="LysR_substrate"/>
    <property type="match status" value="1"/>
</dbReference>
<name>A0A6J4KBM4_9CHLR</name>
<evidence type="ECO:0000256" key="1">
    <source>
        <dbReference type="ARBA" id="ARBA00009437"/>
    </source>
</evidence>
<accession>A0A6J4KBM4</accession>
<dbReference type="PANTHER" id="PTHR30419:SF2">
    <property type="entry name" value="LYSR FAMILY TRANSCRIPTIONAL REGULATOR"/>
    <property type="match status" value="1"/>
</dbReference>
<dbReference type="Pfam" id="PF00126">
    <property type="entry name" value="HTH_1"/>
    <property type="match status" value="1"/>
</dbReference>
<protein>
    <recommendedName>
        <fullName evidence="5">HTH lysR-type domain-containing protein</fullName>
    </recommendedName>
</protein>
<keyword evidence="4" id="KW-0804">Transcription</keyword>
<comment type="similarity">
    <text evidence="1">Belongs to the LysR transcriptional regulatory family.</text>
</comment>
<dbReference type="GO" id="GO:0003700">
    <property type="term" value="F:DNA-binding transcription factor activity"/>
    <property type="evidence" value="ECO:0007669"/>
    <property type="project" value="InterPro"/>
</dbReference>
<organism evidence="6">
    <name type="scientific">uncultured Chloroflexota bacterium</name>
    <dbReference type="NCBI Taxonomy" id="166587"/>
    <lineage>
        <taxon>Bacteria</taxon>
        <taxon>Bacillati</taxon>
        <taxon>Chloroflexota</taxon>
        <taxon>environmental samples</taxon>
    </lineage>
</organism>
<dbReference type="SUPFAM" id="SSF53850">
    <property type="entry name" value="Periplasmic binding protein-like II"/>
    <property type="match status" value="1"/>
</dbReference>
<dbReference type="FunFam" id="1.10.10.10:FF:000001">
    <property type="entry name" value="LysR family transcriptional regulator"/>
    <property type="match status" value="1"/>
</dbReference>
<dbReference type="Gene3D" id="3.40.190.10">
    <property type="entry name" value="Periplasmic binding protein-like II"/>
    <property type="match status" value="2"/>
</dbReference>
<keyword evidence="2" id="KW-0805">Transcription regulation</keyword>
<evidence type="ECO:0000259" key="5">
    <source>
        <dbReference type="PROSITE" id="PS50931"/>
    </source>
</evidence>
<reference evidence="6" key="1">
    <citation type="submission" date="2020-02" db="EMBL/GenBank/DDBJ databases">
        <authorList>
            <person name="Meier V. D."/>
        </authorList>
    </citation>
    <scope>NUCLEOTIDE SEQUENCE</scope>
    <source>
        <strain evidence="6">AVDCRST_MAG77</strain>
    </source>
</reference>
<feature type="domain" description="HTH lysR-type" evidence="5">
    <location>
        <begin position="1"/>
        <end position="58"/>
    </location>
</feature>
<gene>
    <name evidence="6" type="ORF">AVDCRST_MAG77-5963</name>
</gene>
<dbReference type="PRINTS" id="PR00039">
    <property type="entry name" value="HTHLYSR"/>
</dbReference>
<dbReference type="InterPro" id="IPR005119">
    <property type="entry name" value="LysR_subst-bd"/>
</dbReference>
<evidence type="ECO:0000313" key="6">
    <source>
        <dbReference type="EMBL" id="CAA9300599.1"/>
    </source>
</evidence>
<dbReference type="InterPro" id="IPR036388">
    <property type="entry name" value="WH-like_DNA-bd_sf"/>
</dbReference>
<keyword evidence="3" id="KW-0238">DNA-binding</keyword>
<dbReference type="AlphaFoldDB" id="A0A6J4KBM4"/>